<dbReference type="OrthoDB" id="10261524at2759"/>
<dbReference type="PANTHER" id="PTHR37325:SF1">
    <property type="entry name" value="OXIDOREDUCTASE 21 KDA SUBUNIT, PUTATIVE (AFU_ORTHOLOGUE AFUA_4G05910)-RELATED"/>
    <property type="match status" value="1"/>
</dbReference>
<accession>A0A9P6NAN4</accession>
<feature type="region of interest" description="Disordered" evidence="1">
    <location>
        <begin position="10"/>
        <end position="34"/>
    </location>
</feature>
<organism evidence="2 3">
    <name type="scientific">Cronartium quercuum f. sp. fusiforme G11</name>
    <dbReference type="NCBI Taxonomy" id="708437"/>
    <lineage>
        <taxon>Eukaryota</taxon>
        <taxon>Fungi</taxon>
        <taxon>Dikarya</taxon>
        <taxon>Basidiomycota</taxon>
        <taxon>Pucciniomycotina</taxon>
        <taxon>Pucciniomycetes</taxon>
        <taxon>Pucciniales</taxon>
        <taxon>Coleosporiaceae</taxon>
        <taxon>Cronartium</taxon>
    </lineage>
</organism>
<comment type="caution">
    <text evidence="2">The sequence shown here is derived from an EMBL/GenBank/DDBJ whole genome shotgun (WGS) entry which is preliminary data.</text>
</comment>
<feature type="region of interest" description="Disordered" evidence="1">
    <location>
        <begin position="58"/>
        <end position="84"/>
    </location>
</feature>
<proteinExistence type="predicted"/>
<dbReference type="InterPro" id="IPR016813">
    <property type="entry name" value="NADH_Ub_cplx-1_21kDa"/>
</dbReference>
<evidence type="ECO:0000256" key="1">
    <source>
        <dbReference type="SAM" id="MobiDB-lite"/>
    </source>
</evidence>
<protein>
    <submittedName>
        <fullName evidence="2">Uncharacterized protein</fullName>
    </submittedName>
</protein>
<evidence type="ECO:0000313" key="3">
    <source>
        <dbReference type="Proteomes" id="UP000886653"/>
    </source>
</evidence>
<reference evidence="2" key="1">
    <citation type="submission" date="2013-11" db="EMBL/GenBank/DDBJ databases">
        <title>Genome sequence of the fusiform rust pathogen reveals effectors for host alternation and coevolution with pine.</title>
        <authorList>
            <consortium name="DOE Joint Genome Institute"/>
            <person name="Smith K."/>
            <person name="Pendleton A."/>
            <person name="Kubisiak T."/>
            <person name="Anderson C."/>
            <person name="Salamov A."/>
            <person name="Aerts A."/>
            <person name="Riley R."/>
            <person name="Clum A."/>
            <person name="Lindquist E."/>
            <person name="Ence D."/>
            <person name="Campbell M."/>
            <person name="Kronenberg Z."/>
            <person name="Feau N."/>
            <person name="Dhillon B."/>
            <person name="Hamelin R."/>
            <person name="Burleigh J."/>
            <person name="Smith J."/>
            <person name="Yandell M."/>
            <person name="Nelson C."/>
            <person name="Grigoriev I."/>
            <person name="Davis J."/>
        </authorList>
    </citation>
    <scope>NUCLEOTIDE SEQUENCE</scope>
    <source>
        <strain evidence="2">G11</strain>
    </source>
</reference>
<dbReference type="Proteomes" id="UP000886653">
    <property type="component" value="Unassembled WGS sequence"/>
</dbReference>
<dbReference type="EMBL" id="MU167329">
    <property type="protein sequence ID" value="KAG0143066.1"/>
    <property type="molecule type" value="Genomic_DNA"/>
</dbReference>
<name>A0A9P6NAN4_9BASI</name>
<keyword evidence="3" id="KW-1185">Reference proteome</keyword>
<dbReference type="PANTHER" id="PTHR37325">
    <property type="entry name" value="OXIDOREDUCTASE 21 KDA SUBUNIT, PUTATIVE (AFU_ORTHOLOGUE AFUA_4G05910)-RELATED"/>
    <property type="match status" value="1"/>
</dbReference>
<dbReference type="CDD" id="cd22849">
    <property type="entry name" value="NuzM"/>
    <property type="match status" value="1"/>
</dbReference>
<gene>
    <name evidence="2" type="ORF">CROQUDRAFT_135186</name>
</gene>
<sequence length="168" mass="18453">MRAFRILRQEASNAQATIHRQRQTSADPSKYHTQPSGFWEKFRQRLVVNPEFSSGMPLNEVVRSPPPASATTVQVTPASKASDPAENAYFERDFRRMYPKLEMITQPELSKLLIHAPDQLKLPTPSYTPSESGDALTTIEAGPSLSSVLLSSSGATAFRPPTPPGTPC</sequence>
<evidence type="ECO:0000313" key="2">
    <source>
        <dbReference type="EMBL" id="KAG0143066.1"/>
    </source>
</evidence>
<dbReference type="AlphaFoldDB" id="A0A9P6NAN4"/>
<feature type="compositionally biased region" description="Polar residues" evidence="1">
    <location>
        <begin position="69"/>
        <end position="79"/>
    </location>
</feature>